<evidence type="ECO:0000313" key="2">
    <source>
        <dbReference type="EMBL" id="OWJ67921.1"/>
    </source>
</evidence>
<gene>
    <name evidence="2" type="ORF">BWR60_06835</name>
</gene>
<name>A0A211ZRK6_9PROT</name>
<evidence type="ECO:0000313" key="3">
    <source>
        <dbReference type="Proteomes" id="UP000196655"/>
    </source>
</evidence>
<accession>A0A211ZRK6</accession>
<organism evidence="2 3">
    <name type="scientific">Inquilinus limosus</name>
    <dbReference type="NCBI Taxonomy" id="171674"/>
    <lineage>
        <taxon>Bacteria</taxon>
        <taxon>Pseudomonadati</taxon>
        <taxon>Pseudomonadota</taxon>
        <taxon>Alphaproteobacteria</taxon>
        <taxon>Rhodospirillales</taxon>
        <taxon>Rhodospirillaceae</taxon>
        <taxon>Inquilinus</taxon>
    </lineage>
</organism>
<dbReference type="PANTHER" id="PTHR35561:SF1">
    <property type="entry name" value="RNA 2',3'-CYCLIC PHOSPHODIESTERASE"/>
    <property type="match status" value="1"/>
</dbReference>
<keyword evidence="3" id="KW-1185">Reference proteome</keyword>
<dbReference type="SUPFAM" id="SSF55144">
    <property type="entry name" value="LigT-like"/>
    <property type="match status" value="1"/>
</dbReference>
<reference evidence="3" key="1">
    <citation type="submission" date="2017-05" db="EMBL/GenBank/DDBJ databases">
        <authorList>
            <person name="Macchi M."/>
            <person name="Festa S."/>
            <person name="Coppotelli B.M."/>
            <person name="Morelli I.S."/>
        </authorList>
    </citation>
    <scope>NUCLEOTIDE SEQUENCE [LARGE SCALE GENOMIC DNA]</scope>
    <source>
        <strain evidence="3">I</strain>
    </source>
</reference>
<sequence length="195" mass="22430">MQGTFDFFDDQGNRPKNRERLFFCLMPDDETRNRVSRIGDRLFSEKRLRGTRLKTERLHVSLQHVGDYKRLRTKLLYAAQLAGKAVSARPFDIKFRFVQSFEPAPHKRDRQPLVLLGEGGDALSDLFRTLGIAMTQVGLKMTTEFNPHMTLSYGPQPVPIQAIEPVGFVVKDFVLIHSRLGLTRYEVIDRWPLAA</sequence>
<dbReference type="GO" id="GO:0004113">
    <property type="term" value="F:2',3'-cyclic-nucleotide 3'-phosphodiesterase activity"/>
    <property type="evidence" value="ECO:0007669"/>
    <property type="project" value="InterPro"/>
</dbReference>
<dbReference type="PANTHER" id="PTHR35561">
    <property type="entry name" value="RNA 2',3'-CYCLIC PHOSPHODIESTERASE"/>
    <property type="match status" value="1"/>
</dbReference>
<dbReference type="EMBL" id="NHON01000009">
    <property type="protein sequence ID" value="OWJ67921.1"/>
    <property type="molecule type" value="Genomic_DNA"/>
</dbReference>
<evidence type="ECO:0000256" key="1">
    <source>
        <dbReference type="ARBA" id="ARBA00022801"/>
    </source>
</evidence>
<dbReference type="Gene3D" id="3.90.1140.10">
    <property type="entry name" value="Cyclic phosphodiesterase"/>
    <property type="match status" value="1"/>
</dbReference>
<dbReference type="OrthoDB" id="7770344at2"/>
<keyword evidence="1" id="KW-0378">Hydrolase</keyword>
<evidence type="ECO:0008006" key="4">
    <source>
        <dbReference type="Google" id="ProtNLM"/>
    </source>
</evidence>
<dbReference type="AlphaFoldDB" id="A0A211ZRK6"/>
<dbReference type="RefSeq" id="WP_088150267.1">
    <property type="nucleotide sequence ID" value="NZ_NHON01000009.1"/>
</dbReference>
<comment type="caution">
    <text evidence="2">The sequence shown here is derived from an EMBL/GenBank/DDBJ whole genome shotgun (WGS) entry which is preliminary data.</text>
</comment>
<dbReference type="Pfam" id="PF13563">
    <property type="entry name" value="2_5_RNA_ligase2"/>
    <property type="match status" value="1"/>
</dbReference>
<protein>
    <recommendedName>
        <fullName evidence="4">2'-5' RNA ligase</fullName>
    </recommendedName>
</protein>
<dbReference type="InterPro" id="IPR004175">
    <property type="entry name" value="RNA_CPDase"/>
</dbReference>
<dbReference type="InterPro" id="IPR009097">
    <property type="entry name" value="Cyclic_Pdiesterase"/>
</dbReference>
<proteinExistence type="predicted"/>
<dbReference type="Proteomes" id="UP000196655">
    <property type="component" value="Unassembled WGS sequence"/>
</dbReference>
<dbReference type="GO" id="GO:0008664">
    <property type="term" value="F:RNA 2',3'-cyclic 3'-phosphodiesterase activity"/>
    <property type="evidence" value="ECO:0007669"/>
    <property type="project" value="InterPro"/>
</dbReference>